<name>A0ABT6N441_9SPHN</name>
<proteinExistence type="predicted"/>
<dbReference type="Proteomes" id="UP001160625">
    <property type="component" value="Unassembled WGS sequence"/>
</dbReference>
<gene>
    <name evidence="1" type="ORF">QGN17_15030</name>
</gene>
<sequence length="43" mass="4654">MDQTSAPIVSLSLKRAFAQPAGQALPREFLAMLVALDRAKQGR</sequence>
<accession>A0ABT6N441</accession>
<organism evidence="1 2">
    <name type="scientific">Sphingomonas oryzagri</name>
    <dbReference type="NCBI Taxonomy" id="3042314"/>
    <lineage>
        <taxon>Bacteria</taxon>
        <taxon>Pseudomonadati</taxon>
        <taxon>Pseudomonadota</taxon>
        <taxon>Alphaproteobacteria</taxon>
        <taxon>Sphingomonadales</taxon>
        <taxon>Sphingomonadaceae</taxon>
        <taxon>Sphingomonas</taxon>
    </lineage>
</organism>
<evidence type="ECO:0000313" key="2">
    <source>
        <dbReference type="Proteomes" id="UP001160625"/>
    </source>
</evidence>
<comment type="caution">
    <text evidence="1">The sequence shown here is derived from an EMBL/GenBank/DDBJ whole genome shotgun (WGS) entry which is preliminary data.</text>
</comment>
<dbReference type="RefSeq" id="WP_281045409.1">
    <property type="nucleotide sequence ID" value="NZ_JARYGZ010000002.1"/>
</dbReference>
<dbReference type="EMBL" id="JARYGZ010000002">
    <property type="protein sequence ID" value="MDH7640049.1"/>
    <property type="molecule type" value="Genomic_DNA"/>
</dbReference>
<reference evidence="1" key="1">
    <citation type="submission" date="2023-04" db="EMBL/GenBank/DDBJ databases">
        <title>Sphingomonas sp. MAHUQ-71 isolated from rice field.</title>
        <authorList>
            <person name="Huq M.A."/>
        </authorList>
    </citation>
    <scope>NUCLEOTIDE SEQUENCE</scope>
    <source>
        <strain evidence="1">MAHUQ-71</strain>
    </source>
</reference>
<protein>
    <submittedName>
        <fullName evidence="1">Uncharacterized protein</fullName>
    </submittedName>
</protein>
<keyword evidence="2" id="KW-1185">Reference proteome</keyword>
<evidence type="ECO:0000313" key="1">
    <source>
        <dbReference type="EMBL" id="MDH7640049.1"/>
    </source>
</evidence>